<feature type="domain" description="Putative type VI secretion system Rhs element associated Vgr" evidence="5">
    <location>
        <begin position="601"/>
        <end position="705"/>
    </location>
</feature>
<comment type="similarity">
    <text evidence="1">Belongs to the VgrG protein family.</text>
</comment>
<dbReference type="InterPro" id="IPR037026">
    <property type="entry name" value="Vgr_OB-fold_dom_sf"/>
</dbReference>
<dbReference type="Gene3D" id="3.55.50.10">
    <property type="entry name" value="Baseplate protein-like domains"/>
    <property type="match status" value="1"/>
</dbReference>
<feature type="domain" description="Gp5/Type VI secretion system Vgr protein OB-fold" evidence="3">
    <location>
        <begin position="501"/>
        <end position="546"/>
    </location>
</feature>
<dbReference type="NCBIfam" id="TIGR03361">
    <property type="entry name" value="VI_Rhs_Vgr"/>
    <property type="match status" value="1"/>
</dbReference>
<reference evidence="6 7" key="1">
    <citation type="submission" date="2024-03" db="EMBL/GenBank/DDBJ databases">
        <title>Novel species of the genus Variovorax.</title>
        <authorList>
            <person name="Liu Q."/>
            <person name="Xin Y.-H."/>
        </authorList>
    </citation>
    <scope>NUCLEOTIDE SEQUENCE [LARGE SCALE GENOMIC DNA]</scope>
    <source>
        <strain evidence="6 7">KACC 18901</strain>
    </source>
</reference>
<dbReference type="Pfam" id="PF04717">
    <property type="entry name" value="Phage_base_V"/>
    <property type="match status" value="1"/>
</dbReference>
<dbReference type="Gene3D" id="2.40.50.230">
    <property type="entry name" value="Gp5 N-terminal domain"/>
    <property type="match status" value="1"/>
</dbReference>
<protein>
    <submittedName>
        <fullName evidence="6">Type VI secretion system Vgr family protein</fullName>
    </submittedName>
</protein>
<keyword evidence="7" id="KW-1185">Reference proteome</keyword>
<dbReference type="InterPro" id="IPR006531">
    <property type="entry name" value="Gp5/Vgr_OB"/>
</dbReference>
<dbReference type="SUPFAM" id="SSF69279">
    <property type="entry name" value="Phage tail proteins"/>
    <property type="match status" value="2"/>
</dbReference>
<evidence type="ECO:0000259" key="4">
    <source>
        <dbReference type="Pfam" id="PF10106"/>
    </source>
</evidence>
<sequence length="951" mass="102213">MFVSPFQVGSLLRAGFEQRHRLLVLHTPLGPDRLLAETLEATESIDNGGFRLELTALCDDAHIPLKRLMGQAVRLDLQTAQSRTELRPFHGHVTQATLVSSNGGFARYGLVIEPWFSFLQWRQDSYLFQDMSVFDIVEAVFADYQAQGQLNPQWCWDIADRSVYPQRGITTQYNESDLAFVTRLLAEEGLYYWFEHEAANGDSLGQHTLVIADHPGALKPNAQPEARFHRADASEAEDSILQWHACRQLQTNSLSQVSWDYKSVSARPLQDASNHANSLRHRTTLNWAGDPGHYAWETSRQGARRLRNALEALELRNKTFEGEGTVRTLSPASTFTLTQHPVHDRDGAEDRCFAVLSVRHIARNNLDEDLQRAADAELGASDLAQELRPVADVGNDAKANKIRPAKATSEAVPHYRNHFSAVRAAIPYRPLTLDGQGRAIHSKPTIRGSQTAIVIGDGNVIHTDRDHRIKVQFHWQRGAGSSSRLAHPAGDNNAPASHQLGAWVRMANAMAGTNWGQAGPPRSGQEVLVDYLHGDIDRPVVVGALYNGQGAPDAQYNQKQSGAANATGSAPAWFAGQEGEHAHNAVYSGIKTQEMRASQSGTGGYNQLVFDDTPQQSRLALATTQAASRLHLGHHKQQNDNQRGKDRGHGAELATTAQGAIRAGSGLLVSAYAQPNATGPFMASREAQNQTTQARELAESLAESAQTQKAMLKGEAKPDKLEPIEGLRHVAKVLGTNEGGSGADSDGAGDGDIKATGGGQGSVTAWSEPHLQLTAPMGIAIATPKEAVIVSGQTSTVVANEDIDLMAQGQAAIAVAKGVSLYTVGTKPKGEEPNTERGISLHAASGKVKLQSQDGATKIAADKKVTIASVTREIEVEAPTHVLLTVGGAYLKLERSSIKIHAPGKVMFHGMHSMTSPMGDSSSNSVGRGALKGCATQEAEAASAGSGSVSR</sequence>
<dbReference type="Pfam" id="PF05954">
    <property type="entry name" value="Phage_GPD"/>
    <property type="match status" value="1"/>
</dbReference>
<dbReference type="Gene3D" id="2.30.110.50">
    <property type="match status" value="1"/>
</dbReference>
<dbReference type="InterPro" id="IPR028244">
    <property type="entry name" value="T6SS_Rhs_Vgr_dom"/>
</dbReference>
<feature type="region of interest" description="Disordered" evidence="2">
    <location>
        <begin position="917"/>
        <end position="951"/>
    </location>
</feature>
<dbReference type="Pfam" id="PF13296">
    <property type="entry name" value="T6SS_Vgr"/>
    <property type="match status" value="1"/>
</dbReference>
<dbReference type="SUPFAM" id="SSF69255">
    <property type="entry name" value="gp5 N-terminal domain-like"/>
    <property type="match status" value="1"/>
</dbReference>
<dbReference type="InterPro" id="IPR018769">
    <property type="entry name" value="VgrG2_DUF2345"/>
</dbReference>
<accession>A0ABU8XBK6</accession>
<feature type="compositionally biased region" description="Polar residues" evidence="2">
    <location>
        <begin position="917"/>
        <end position="926"/>
    </location>
</feature>
<dbReference type="InterPro" id="IPR006533">
    <property type="entry name" value="T6SS_Vgr_RhsGE"/>
</dbReference>
<feature type="region of interest" description="Disordered" evidence="2">
    <location>
        <begin position="684"/>
        <end position="718"/>
    </location>
</feature>
<organism evidence="6 7">
    <name type="scientific">Variovorax robiniae</name>
    <dbReference type="NCBI Taxonomy" id="1836199"/>
    <lineage>
        <taxon>Bacteria</taxon>
        <taxon>Pseudomonadati</taxon>
        <taxon>Pseudomonadota</taxon>
        <taxon>Betaproteobacteria</taxon>
        <taxon>Burkholderiales</taxon>
        <taxon>Comamonadaceae</taxon>
        <taxon>Variovorax</taxon>
    </lineage>
</organism>
<dbReference type="Pfam" id="PF10106">
    <property type="entry name" value="DUF2345"/>
    <property type="match status" value="1"/>
</dbReference>
<evidence type="ECO:0000313" key="7">
    <source>
        <dbReference type="Proteomes" id="UP001367030"/>
    </source>
</evidence>
<feature type="region of interest" description="Disordered" evidence="2">
    <location>
        <begin position="630"/>
        <end position="649"/>
    </location>
</feature>
<dbReference type="InterPro" id="IPR017847">
    <property type="entry name" value="T6SS_RhsGE_Vgr_subset"/>
</dbReference>
<name>A0ABU8XBK6_9BURK</name>
<evidence type="ECO:0000259" key="3">
    <source>
        <dbReference type="Pfam" id="PF04717"/>
    </source>
</evidence>
<evidence type="ECO:0000313" key="6">
    <source>
        <dbReference type="EMBL" id="MEJ8857250.1"/>
    </source>
</evidence>
<gene>
    <name evidence="6" type="ORF">WKW79_21925</name>
</gene>
<proteinExistence type="inferred from homology"/>
<dbReference type="EMBL" id="JBBKZS010000010">
    <property type="protein sequence ID" value="MEJ8857250.1"/>
    <property type="molecule type" value="Genomic_DNA"/>
</dbReference>
<feature type="compositionally biased region" description="Low complexity" evidence="2">
    <location>
        <begin position="938"/>
        <end position="951"/>
    </location>
</feature>
<evidence type="ECO:0000259" key="5">
    <source>
        <dbReference type="Pfam" id="PF13296"/>
    </source>
</evidence>
<feature type="domain" description="DUF2345" evidence="4">
    <location>
        <begin position="759"/>
        <end position="917"/>
    </location>
</feature>
<evidence type="ECO:0000256" key="2">
    <source>
        <dbReference type="SAM" id="MobiDB-lite"/>
    </source>
</evidence>
<dbReference type="Proteomes" id="UP001367030">
    <property type="component" value="Unassembled WGS sequence"/>
</dbReference>
<dbReference type="NCBIfam" id="TIGR01646">
    <property type="entry name" value="vgr_GE"/>
    <property type="match status" value="1"/>
</dbReference>
<dbReference type="RefSeq" id="WP_340337324.1">
    <property type="nucleotide sequence ID" value="NZ_JBBKZS010000010.1"/>
</dbReference>
<comment type="caution">
    <text evidence="6">The sequence shown here is derived from an EMBL/GenBank/DDBJ whole genome shotgun (WGS) entry which is preliminary data.</text>
</comment>
<evidence type="ECO:0000256" key="1">
    <source>
        <dbReference type="ARBA" id="ARBA00005558"/>
    </source>
</evidence>
<feature type="region of interest" description="Disordered" evidence="2">
    <location>
        <begin position="735"/>
        <end position="762"/>
    </location>
</feature>
<dbReference type="Gene3D" id="4.10.220.110">
    <property type="match status" value="1"/>
</dbReference>